<sequence length="244" mass="26416">MNKLMLCAALAAFSFPVSALAVSAPSDFVVTRSENGVSATVIDANHTPFWFEEIPTEDGGRYVVHNNTTNLSLIGFGVTNFFGLPYIDNPENPDDRFSYGLPTYSVSQGDNELWTVSILDSWLWTDDYLYDGGYYYDGNTQSAAQLFGPFGNILTDAEPIAYYFQVSDADLLYPGLSASGFGFIEAAPHSVFFGVAGDDAGNTYAFIVGGPVSSVPLPAPLLLLLAGFGSLAALHRRRLHRTLH</sequence>
<feature type="signal peptide" evidence="2">
    <location>
        <begin position="1"/>
        <end position="19"/>
    </location>
</feature>
<keyword evidence="1" id="KW-0472">Membrane</keyword>
<feature type="chain" id="PRO_5038137850" description="VPLPA-CTERM protein sorting domain-containing protein" evidence="2">
    <location>
        <begin position="20"/>
        <end position="244"/>
    </location>
</feature>
<dbReference type="AlphaFoldDB" id="A0A917A832"/>
<keyword evidence="1" id="KW-0812">Transmembrane</keyword>
<protein>
    <recommendedName>
        <fullName evidence="5">VPLPA-CTERM protein sorting domain-containing protein</fullName>
    </recommendedName>
</protein>
<evidence type="ECO:0000256" key="2">
    <source>
        <dbReference type="SAM" id="SignalP"/>
    </source>
</evidence>
<keyword evidence="1" id="KW-1133">Transmembrane helix</keyword>
<name>A0A917A832_9RHOB</name>
<comment type="caution">
    <text evidence="3">The sequence shown here is derived from an EMBL/GenBank/DDBJ whole genome shotgun (WGS) entry which is preliminary data.</text>
</comment>
<evidence type="ECO:0000256" key="1">
    <source>
        <dbReference type="SAM" id="Phobius"/>
    </source>
</evidence>
<accession>A0A917A832</accession>
<reference evidence="4" key="1">
    <citation type="journal article" date="2019" name="Int. J. Syst. Evol. Microbiol.">
        <title>The Global Catalogue of Microorganisms (GCM) 10K type strain sequencing project: providing services to taxonomists for standard genome sequencing and annotation.</title>
        <authorList>
            <consortium name="The Broad Institute Genomics Platform"/>
            <consortium name="The Broad Institute Genome Sequencing Center for Infectious Disease"/>
            <person name="Wu L."/>
            <person name="Ma J."/>
        </authorList>
    </citation>
    <scope>NUCLEOTIDE SEQUENCE [LARGE SCALE GENOMIC DNA]</scope>
    <source>
        <strain evidence="4">CGMCC 1.12664</strain>
    </source>
</reference>
<proteinExistence type="predicted"/>
<gene>
    <name evidence="3" type="ORF">GCM10011360_20170</name>
</gene>
<evidence type="ECO:0000313" key="4">
    <source>
        <dbReference type="Proteomes" id="UP000612855"/>
    </source>
</evidence>
<dbReference type="EMBL" id="BMFJ01000001">
    <property type="protein sequence ID" value="GGE32265.1"/>
    <property type="molecule type" value="Genomic_DNA"/>
</dbReference>
<keyword evidence="4" id="KW-1185">Reference proteome</keyword>
<dbReference type="Proteomes" id="UP000612855">
    <property type="component" value="Unassembled WGS sequence"/>
</dbReference>
<organism evidence="3 4">
    <name type="scientific">Primorskyibacter flagellatus</name>
    <dbReference type="NCBI Taxonomy" id="1387277"/>
    <lineage>
        <taxon>Bacteria</taxon>
        <taxon>Pseudomonadati</taxon>
        <taxon>Pseudomonadota</taxon>
        <taxon>Alphaproteobacteria</taxon>
        <taxon>Rhodobacterales</taxon>
        <taxon>Roseobacteraceae</taxon>
        <taxon>Primorskyibacter</taxon>
    </lineage>
</organism>
<keyword evidence="2" id="KW-0732">Signal</keyword>
<evidence type="ECO:0008006" key="5">
    <source>
        <dbReference type="Google" id="ProtNLM"/>
    </source>
</evidence>
<dbReference type="RefSeq" id="WP_188477568.1">
    <property type="nucleotide sequence ID" value="NZ_BMFJ01000001.1"/>
</dbReference>
<evidence type="ECO:0000313" key="3">
    <source>
        <dbReference type="EMBL" id="GGE32265.1"/>
    </source>
</evidence>
<feature type="transmembrane region" description="Helical" evidence="1">
    <location>
        <begin position="217"/>
        <end position="234"/>
    </location>
</feature>